<feature type="non-terminal residue" evidence="1">
    <location>
        <position position="1"/>
    </location>
</feature>
<evidence type="ECO:0000313" key="2">
    <source>
        <dbReference type="Proteomes" id="UP000050509"/>
    </source>
</evidence>
<protein>
    <submittedName>
        <fullName evidence="1">Uncharacterized protein</fullName>
    </submittedName>
</protein>
<comment type="caution">
    <text evidence="1">The sequence shown here is derived from an EMBL/GenBank/DDBJ whole genome shotgun (WGS) entry which is preliminary data.</text>
</comment>
<evidence type="ECO:0000313" key="1">
    <source>
        <dbReference type="EMBL" id="KPV52523.1"/>
    </source>
</evidence>
<dbReference type="AlphaFoldDB" id="A0A0P9D3D6"/>
<keyword evidence="2" id="KW-1185">Reference proteome</keyword>
<organism evidence="1 2">
    <name type="scientific">Kouleothrix aurantiaca</name>
    <dbReference type="NCBI Taxonomy" id="186479"/>
    <lineage>
        <taxon>Bacteria</taxon>
        <taxon>Bacillati</taxon>
        <taxon>Chloroflexota</taxon>
        <taxon>Chloroflexia</taxon>
        <taxon>Chloroflexales</taxon>
        <taxon>Roseiflexineae</taxon>
        <taxon>Roseiflexaceae</taxon>
        <taxon>Kouleothrix</taxon>
    </lineage>
</organism>
<proteinExistence type="predicted"/>
<dbReference type="Gene3D" id="3.40.390.10">
    <property type="entry name" value="Collagenase (Catalytic Domain)"/>
    <property type="match status" value="1"/>
</dbReference>
<accession>A0A0P9D3D6</accession>
<dbReference type="InterPro" id="IPR024079">
    <property type="entry name" value="MetalloPept_cat_dom_sf"/>
</dbReference>
<reference evidence="1 2" key="1">
    <citation type="submission" date="2015-09" db="EMBL/GenBank/DDBJ databases">
        <title>Draft genome sequence of Kouleothrix aurantiaca JCM 19913.</title>
        <authorList>
            <person name="Hemp J."/>
        </authorList>
    </citation>
    <scope>NUCLEOTIDE SEQUENCE [LARGE SCALE GENOMIC DNA]</scope>
    <source>
        <strain evidence="1 2">COM-B</strain>
    </source>
</reference>
<dbReference type="GO" id="GO:0008237">
    <property type="term" value="F:metallopeptidase activity"/>
    <property type="evidence" value="ECO:0007669"/>
    <property type="project" value="InterPro"/>
</dbReference>
<name>A0A0P9D3D6_9CHLR</name>
<dbReference type="EMBL" id="LJCR01000516">
    <property type="protein sequence ID" value="KPV52523.1"/>
    <property type="molecule type" value="Genomic_DNA"/>
</dbReference>
<dbReference type="Proteomes" id="UP000050509">
    <property type="component" value="Unassembled WGS sequence"/>
</dbReference>
<gene>
    <name evidence="1" type="ORF">SE17_15015</name>
</gene>
<sequence>DHFDVARGERGRSNGLLPGMRPADGACYTPAARAAFAEGKRLELARYERRCAGAAGLEELPIGHPYVFQNDTEFIAGYLELFFRCPHGFAAMNPALFGGFAAVFGYDPRAGWEADFPFYLNENRRYYASGVQPPRAGITVPPTV</sequence>